<comment type="function">
    <text evidence="4">Methylates the class 1 translation termination release factors RF1/PrfA and RF2/PrfB on the glutamine residue of the universally conserved GGQ motif.</text>
</comment>
<dbReference type="EC" id="2.1.1.297" evidence="4"/>
<evidence type="ECO:0000256" key="4">
    <source>
        <dbReference type="HAMAP-Rule" id="MF_02126"/>
    </source>
</evidence>
<dbReference type="Pfam" id="PF05175">
    <property type="entry name" value="MTS"/>
    <property type="match status" value="1"/>
</dbReference>
<keyword evidence="5" id="KW-1133">Transmembrane helix</keyword>
<dbReference type="PANTHER" id="PTHR42867">
    <property type="entry name" value="MEMBRANE PROTEIN-RELATED"/>
    <property type="match status" value="1"/>
</dbReference>
<comment type="similarity">
    <text evidence="4">Belongs to the protein N5-glutamine methyltransferase family. PrmC subfamily.</text>
</comment>
<dbReference type="GO" id="GO:0008168">
    <property type="term" value="F:methyltransferase activity"/>
    <property type="evidence" value="ECO:0007669"/>
    <property type="project" value="UniProtKB-KW"/>
</dbReference>
<evidence type="ECO:0000256" key="5">
    <source>
        <dbReference type="SAM" id="Phobius"/>
    </source>
</evidence>
<keyword evidence="2 4" id="KW-0808">Transferase</keyword>
<feature type="binding site" evidence="4">
    <location>
        <begin position="490"/>
        <end position="493"/>
    </location>
    <ligand>
        <name>substrate</name>
    </ligand>
</feature>
<feature type="transmembrane region" description="Helical" evidence="5">
    <location>
        <begin position="204"/>
        <end position="223"/>
    </location>
</feature>
<dbReference type="InterPro" id="IPR002052">
    <property type="entry name" value="DNA_methylase_N6_adenine_CS"/>
</dbReference>
<evidence type="ECO:0000256" key="3">
    <source>
        <dbReference type="ARBA" id="ARBA00022691"/>
    </source>
</evidence>
<comment type="caution">
    <text evidence="4">Lacks conserved residue(s) required for the propagation of feature annotation.</text>
</comment>
<dbReference type="InterPro" id="IPR010787">
    <property type="entry name" value="DUF1385"/>
</dbReference>
<dbReference type="NCBIfam" id="TIGR00536">
    <property type="entry name" value="hemK_fam"/>
    <property type="match status" value="1"/>
</dbReference>
<gene>
    <name evidence="4 8" type="primary">prmC</name>
    <name evidence="8" type="ORF">ERS852473_01766</name>
</gene>
<dbReference type="Pfam" id="PF17827">
    <property type="entry name" value="PrmC_N"/>
    <property type="match status" value="1"/>
</dbReference>
<feature type="transmembrane region" description="Helical" evidence="5">
    <location>
        <begin position="103"/>
        <end position="127"/>
    </location>
</feature>
<keyword evidence="3 4" id="KW-0949">S-adenosyl-L-methionine</keyword>
<name>A0ABP2AUV2_SARVE</name>
<dbReference type="PANTHER" id="PTHR42867:SF1">
    <property type="entry name" value="MEMBRANE PROTEIN-RELATED"/>
    <property type="match status" value="1"/>
</dbReference>
<dbReference type="Gene3D" id="1.10.8.10">
    <property type="entry name" value="DNA helicase RuvA subunit, C-terminal domain"/>
    <property type="match status" value="1"/>
</dbReference>
<dbReference type="InterPro" id="IPR019874">
    <property type="entry name" value="RF_methyltr_PrmC"/>
</dbReference>
<comment type="catalytic activity">
    <reaction evidence="4">
        <text>L-glutaminyl-[peptide chain release factor] + S-adenosyl-L-methionine = N(5)-methyl-L-glutaminyl-[peptide chain release factor] + S-adenosyl-L-homocysteine + H(+)</text>
        <dbReference type="Rhea" id="RHEA:42896"/>
        <dbReference type="Rhea" id="RHEA-COMP:10271"/>
        <dbReference type="Rhea" id="RHEA-COMP:10272"/>
        <dbReference type="ChEBI" id="CHEBI:15378"/>
        <dbReference type="ChEBI" id="CHEBI:30011"/>
        <dbReference type="ChEBI" id="CHEBI:57856"/>
        <dbReference type="ChEBI" id="CHEBI:59789"/>
        <dbReference type="ChEBI" id="CHEBI:61891"/>
        <dbReference type="EC" id="2.1.1.297"/>
    </reaction>
</comment>
<keyword evidence="9" id="KW-1185">Reference proteome</keyword>
<dbReference type="InterPro" id="IPR007848">
    <property type="entry name" value="Small_mtfrase_dom"/>
</dbReference>
<dbReference type="InterPro" id="IPR040758">
    <property type="entry name" value="PrmC_N"/>
</dbReference>
<feature type="transmembrane region" description="Helical" evidence="5">
    <location>
        <begin position="139"/>
        <end position="159"/>
    </location>
</feature>
<dbReference type="PROSITE" id="PS00092">
    <property type="entry name" value="N6_MTASE"/>
    <property type="match status" value="1"/>
</dbReference>
<sequence>MRKTEVGGQAVSDGVMMRGKFGVATAIRQPNGRISVRFKRTKFTEKKRKILCIPIIRGIVILFNSLTSGMKELDTSSKNLEENEPSKFELWLNKKLGKKTNDIFGGLAIFISLLISIGIFIVGPVLITDFIGIFGVPKFILNFIEALVSISIILIYMYLIGKTKEIKKLFEYHGAEHKTIRCYESEEELTIDNVKKCSRFHPRCGTNFLFIAIMVNVFLLSFISWNSLIMPIVVRLICLPLVVGVSYEIVKWIGKSNSILAKIISYPGLKLQVLTTREPNNEQIEVAIMALKKAEGIKEREKTIEELLNISKEVLKKEEIDTYILDSNLLLGEILKQDKLYLLMNKNEKVPKYKEKKFMELLEKRKRRMPMQYILKKCEFMGLDFYVEEGVLVPRGDTEILVEEVLKNIDKNNTLKVCDLCCGSGAIGISLAHYRNEILVDLIDVESIPERVTKTNIKNLEVEERCTFIKSDLLNEAINNEKVYDIIVSNPPYIREEVIETLMDDVKNYEPHIALNGGVDGLDFYRKIINDSKCVLRKNGILAFEIGFDQGEDVKLLMQNGGYKDIRVINDLSGLNRVVIGRL</sequence>
<protein>
    <recommendedName>
        <fullName evidence="4">Release factor glutamine methyltransferase</fullName>
        <shortName evidence="4">RF MTase</shortName>
        <ecNumber evidence="4">2.1.1.297</ecNumber>
    </recommendedName>
    <alternativeName>
        <fullName evidence="4">N5-glutamine methyltransferase PrmC</fullName>
    </alternativeName>
    <alternativeName>
        <fullName evidence="4">Protein-(glutamine-N5) MTase PrmC</fullName>
    </alternativeName>
    <alternativeName>
        <fullName evidence="4">Protein-glutamine N-methyltransferase PrmC</fullName>
    </alternativeName>
</protein>
<dbReference type="EMBL" id="CYZR01000005">
    <property type="protein sequence ID" value="CUO04486.1"/>
    <property type="molecule type" value="Genomic_DNA"/>
</dbReference>
<dbReference type="SUPFAM" id="SSF53335">
    <property type="entry name" value="S-adenosyl-L-methionine-dependent methyltransferases"/>
    <property type="match status" value="1"/>
</dbReference>
<dbReference type="RefSeq" id="WP_055259568.1">
    <property type="nucleotide sequence ID" value="NZ_CABIXL010000005.1"/>
</dbReference>
<evidence type="ECO:0000256" key="2">
    <source>
        <dbReference type="ARBA" id="ARBA00022679"/>
    </source>
</evidence>
<reference evidence="8 9" key="1">
    <citation type="submission" date="2015-09" db="EMBL/GenBank/DDBJ databases">
        <authorList>
            <consortium name="Pathogen Informatics"/>
            <person name="Wu L."/>
            <person name="Ma J."/>
        </authorList>
    </citation>
    <scope>NUCLEOTIDE SEQUENCE [LARGE SCALE GENOMIC DNA]</scope>
    <source>
        <strain evidence="8 9">2789STDY5834858</strain>
    </source>
</reference>
<keyword evidence="1 4" id="KW-0489">Methyltransferase</keyword>
<feature type="domain" description="Methyltransferase small" evidence="6">
    <location>
        <begin position="406"/>
        <end position="497"/>
    </location>
</feature>
<dbReference type="Gene3D" id="3.40.50.150">
    <property type="entry name" value="Vaccinia Virus protein VP39"/>
    <property type="match status" value="1"/>
</dbReference>
<dbReference type="NCBIfam" id="TIGR03534">
    <property type="entry name" value="RF_mod_PrmC"/>
    <property type="match status" value="1"/>
</dbReference>
<proteinExistence type="inferred from homology"/>
<dbReference type="InterPro" id="IPR029063">
    <property type="entry name" value="SAM-dependent_MTases_sf"/>
</dbReference>
<keyword evidence="5" id="KW-0472">Membrane</keyword>
<accession>A0ABP2AUV2</accession>
<evidence type="ECO:0000313" key="8">
    <source>
        <dbReference type="EMBL" id="CUO04486.1"/>
    </source>
</evidence>
<evidence type="ECO:0000259" key="6">
    <source>
        <dbReference type="Pfam" id="PF05175"/>
    </source>
</evidence>
<evidence type="ECO:0000259" key="7">
    <source>
        <dbReference type="Pfam" id="PF17827"/>
    </source>
</evidence>
<dbReference type="CDD" id="cd02440">
    <property type="entry name" value="AdoMet_MTases"/>
    <property type="match status" value="1"/>
</dbReference>
<dbReference type="InterPro" id="IPR004556">
    <property type="entry name" value="HemK-like"/>
</dbReference>
<comment type="caution">
    <text evidence="8">The sequence shown here is derived from an EMBL/GenBank/DDBJ whole genome shotgun (WGS) entry which is preliminary data.</text>
</comment>
<keyword evidence="5" id="KW-0812">Transmembrane</keyword>
<dbReference type="HAMAP" id="MF_02126">
    <property type="entry name" value="RF_methyltr_PrmC"/>
    <property type="match status" value="1"/>
</dbReference>
<feature type="binding site" evidence="4">
    <location>
        <position position="444"/>
    </location>
    <ligand>
        <name>S-adenosyl-L-methionine</name>
        <dbReference type="ChEBI" id="CHEBI:59789"/>
    </ligand>
</feature>
<dbReference type="Pfam" id="PF07136">
    <property type="entry name" value="DUF1385"/>
    <property type="match status" value="1"/>
</dbReference>
<evidence type="ECO:0000256" key="1">
    <source>
        <dbReference type="ARBA" id="ARBA00022603"/>
    </source>
</evidence>
<organism evidence="8 9">
    <name type="scientific">Sarcina ventriculi</name>
    <name type="common">Clostridium ventriculi</name>
    <dbReference type="NCBI Taxonomy" id="1267"/>
    <lineage>
        <taxon>Bacteria</taxon>
        <taxon>Bacillati</taxon>
        <taxon>Bacillota</taxon>
        <taxon>Clostridia</taxon>
        <taxon>Eubacteriales</taxon>
        <taxon>Clostridiaceae</taxon>
        <taxon>Sarcina</taxon>
    </lineage>
</organism>
<feature type="domain" description="Release factor glutamine methyltransferase N-terminal" evidence="7">
    <location>
        <begin position="306"/>
        <end position="375"/>
    </location>
</feature>
<dbReference type="Proteomes" id="UP000095488">
    <property type="component" value="Unassembled WGS sequence"/>
</dbReference>
<evidence type="ECO:0000313" key="9">
    <source>
        <dbReference type="Proteomes" id="UP000095488"/>
    </source>
</evidence>
<feature type="binding site" evidence="4">
    <location>
        <position position="490"/>
    </location>
    <ligand>
        <name>S-adenosyl-L-methionine</name>
        <dbReference type="ChEBI" id="CHEBI:59789"/>
    </ligand>
</feature>
<dbReference type="GO" id="GO:0032259">
    <property type="term" value="P:methylation"/>
    <property type="evidence" value="ECO:0007669"/>
    <property type="project" value="UniProtKB-KW"/>
</dbReference>